<sequence length="28" mass="2979">SESNVGLSSPPNLVCPVPVLIHNYENLS</sequence>
<name>A0A8J2PSZ8_9HEXA</name>
<reference evidence="1" key="1">
    <citation type="submission" date="2021-06" db="EMBL/GenBank/DDBJ databases">
        <authorList>
            <person name="Hodson N. C."/>
            <person name="Mongue J. A."/>
            <person name="Jaron S. K."/>
        </authorList>
    </citation>
    <scope>NUCLEOTIDE SEQUENCE</scope>
</reference>
<proteinExistence type="predicted"/>
<dbReference type="AlphaFoldDB" id="A0A8J2PSZ8"/>
<dbReference type="Proteomes" id="UP000708208">
    <property type="component" value="Unassembled WGS sequence"/>
</dbReference>
<accession>A0A8J2PSZ8</accession>
<keyword evidence="2" id="KW-1185">Reference proteome</keyword>
<gene>
    <name evidence="1" type="ORF">AFUS01_LOCUS36676</name>
</gene>
<evidence type="ECO:0000313" key="2">
    <source>
        <dbReference type="Proteomes" id="UP000708208"/>
    </source>
</evidence>
<evidence type="ECO:0000313" key="1">
    <source>
        <dbReference type="EMBL" id="CAG7826631.1"/>
    </source>
</evidence>
<comment type="caution">
    <text evidence="1">The sequence shown here is derived from an EMBL/GenBank/DDBJ whole genome shotgun (WGS) entry which is preliminary data.</text>
</comment>
<dbReference type="EMBL" id="CAJVCH010540564">
    <property type="protein sequence ID" value="CAG7826631.1"/>
    <property type="molecule type" value="Genomic_DNA"/>
</dbReference>
<organism evidence="1 2">
    <name type="scientific">Allacma fusca</name>
    <dbReference type="NCBI Taxonomy" id="39272"/>
    <lineage>
        <taxon>Eukaryota</taxon>
        <taxon>Metazoa</taxon>
        <taxon>Ecdysozoa</taxon>
        <taxon>Arthropoda</taxon>
        <taxon>Hexapoda</taxon>
        <taxon>Collembola</taxon>
        <taxon>Symphypleona</taxon>
        <taxon>Sminthuridae</taxon>
        <taxon>Allacma</taxon>
    </lineage>
</organism>
<protein>
    <submittedName>
        <fullName evidence="1">Uncharacterized protein</fullName>
    </submittedName>
</protein>
<feature type="non-terminal residue" evidence="1">
    <location>
        <position position="1"/>
    </location>
</feature>